<name>A0ABT1WA02_9PROT</name>
<comment type="caution">
    <text evidence="2">The sequence shown here is derived from an EMBL/GenBank/DDBJ whole genome shotgun (WGS) entry which is preliminary data.</text>
</comment>
<gene>
    <name evidence="2" type="ORF">NFI95_14795</name>
</gene>
<feature type="transmembrane region" description="Helical" evidence="1">
    <location>
        <begin position="21"/>
        <end position="41"/>
    </location>
</feature>
<dbReference type="RefSeq" id="WP_422865199.1">
    <property type="nucleotide sequence ID" value="NZ_JAMSKV010000015.1"/>
</dbReference>
<evidence type="ECO:0000313" key="2">
    <source>
        <dbReference type="EMBL" id="MCQ8279710.1"/>
    </source>
</evidence>
<keyword evidence="1" id="KW-0812">Transmembrane</keyword>
<evidence type="ECO:0000313" key="3">
    <source>
        <dbReference type="Proteomes" id="UP001524587"/>
    </source>
</evidence>
<organism evidence="2 3">
    <name type="scientific">Endosaccharibacter trunci</name>
    <dbReference type="NCBI Taxonomy" id="2812733"/>
    <lineage>
        <taxon>Bacteria</taxon>
        <taxon>Pseudomonadati</taxon>
        <taxon>Pseudomonadota</taxon>
        <taxon>Alphaproteobacteria</taxon>
        <taxon>Acetobacterales</taxon>
        <taxon>Acetobacteraceae</taxon>
        <taxon>Endosaccharibacter</taxon>
    </lineage>
</organism>
<reference evidence="2 3" key="1">
    <citation type="submission" date="2022-06" db="EMBL/GenBank/DDBJ databases">
        <title>Endosaccharibacter gen. nov., sp. nov., endophytic bacteria isolated from sugarcane.</title>
        <authorList>
            <person name="Pitiwittayakul N."/>
            <person name="Yukphan P."/>
            <person name="Charoenyingcharoen P."/>
            <person name="Tanasupawat S."/>
        </authorList>
    </citation>
    <scope>NUCLEOTIDE SEQUENCE [LARGE SCALE GENOMIC DNA]</scope>
    <source>
        <strain evidence="2 3">KSS8</strain>
    </source>
</reference>
<dbReference type="Proteomes" id="UP001524587">
    <property type="component" value="Unassembled WGS sequence"/>
</dbReference>
<keyword evidence="3" id="KW-1185">Reference proteome</keyword>
<evidence type="ECO:0000256" key="1">
    <source>
        <dbReference type="SAM" id="Phobius"/>
    </source>
</evidence>
<dbReference type="EMBL" id="JAMSKV010000015">
    <property type="protein sequence ID" value="MCQ8279710.1"/>
    <property type="molecule type" value="Genomic_DNA"/>
</dbReference>
<keyword evidence="1" id="KW-1133">Transmembrane helix</keyword>
<accession>A0ABT1WA02</accession>
<proteinExistence type="predicted"/>
<keyword evidence="1" id="KW-0472">Membrane</keyword>
<protein>
    <submittedName>
        <fullName evidence="2">Uncharacterized protein</fullName>
    </submittedName>
</protein>
<sequence>MRRSSPFSALYRGFLSSRRGLLWLILPAASPFLGRLALVLLDRAALAGSRDDAIVIGARTLRRLC</sequence>